<reference evidence="2" key="1">
    <citation type="journal article" date="2013" name="Genome Announc.">
        <title>Draft genome sequence of the grapevine dieback fungus Eutypa lata UCR-EL1.</title>
        <authorList>
            <person name="Blanco-Ulate B."/>
            <person name="Rolshausen P.E."/>
            <person name="Cantu D."/>
        </authorList>
    </citation>
    <scope>NUCLEOTIDE SEQUENCE [LARGE SCALE GENOMIC DNA]</scope>
    <source>
        <strain evidence="2">UCR-EL1</strain>
    </source>
</reference>
<dbReference type="InterPro" id="IPR042099">
    <property type="entry name" value="ANL_N_sf"/>
</dbReference>
<dbReference type="Gene3D" id="3.40.50.12780">
    <property type="entry name" value="N-terminal domain of ligase-like"/>
    <property type="match status" value="1"/>
</dbReference>
<dbReference type="OrthoDB" id="10047078at2759"/>
<protein>
    <recommendedName>
        <fullName evidence="3">AMP-dependent synthetase/ligase domain-containing protein</fullName>
    </recommendedName>
</protein>
<sequence length="476" mass="52127">MASMSSYSLGEVLAASKLHPFYSDSQYPPNEKALRESRQRAVTQNADAHLRKQPLLIKNDLYMLTERLIHDLSPENTYRHNAYTSVTGGGGNSKPLFFATDASENRRQRAQFGRFLRTLGLIRPGDWVLTTHVGGDLYRSLDLVLEILENAGATVLAAGHLMPASRVVQLLRDYQINILAGDGSQIIQVVHFIASLGPERRGGDVRLDKVVYTSEALTPAQRSYIRKVLGPALQICSILGSAEAGPYAASAPHIICPPSGGDDDDNDEPAAVGGFTDFVIDTRATLIEILPAPLPDAQDPCPDPLADGETGLVVQTSLSRLRNPLVRYVTGDVGSLHPLPASSRVSIPEAEWPHLRILRLQGRDAASSFTWDGEYIELAKLHSLLSESGHGVLQWQVILDQLVPSKEASLEIRLLCAETGENVTVREGVVAHIRNFFYLHPLNEHRFKIAFVEDRTGFVLSATGQKVVQVLDRSKG</sequence>
<dbReference type="OMA" id="CGILQWQ"/>
<evidence type="ECO:0000313" key="1">
    <source>
        <dbReference type="EMBL" id="EMR68760.1"/>
    </source>
</evidence>
<proteinExistence type="predicted"/>
<keyword evidence="2" id="KW-1185">Reference proteome</keyword>
<dbReference type="Proteomes" id="UP000012174">
    <property type="component" value="Unassembled WGS sequence"/>
</dbReference>
<dbReference type="SUPFAM" id="SSF56801">
    <property type="entry name" value="Acetyl-CoA synthetase-like"/>
    <property type="match status" value="1"/>
</dbReference>
<dbReference type="PANTHER" id="PTHR43845:SF1">
    <property type="entry name" value="BLR5969 PROTEIN"/>
    <property type="match status" value="1"/>
</dbReference>
<evidence type="ECO:0000313" key="2">
    <source>
        <dbReference type="Proteomes" id="UP000012174"/>
    </source>
</evidence>
<evidence type="ECO:0008006" key="3">
    <source>
        <dbReference type="Google" id="ProtNLM"/>
    </source>
</evidence>
<name>M7TPY4_EUTLA</name>
<dbReference type="EMBL" id="KB706185">
    <property type="protein sequence ID" value="EMR68760.1"/>
    <property type="molecule type" value="Genomic_DNA"/>
</dbReference>
<dbReference type="eggNOG" id="ENOG502S242">
    <property type="taxonomic scope" value="Eukaryota"/>
</dbReference>
<accession>M7TPY4</accession>
<gene>
    <name evidence="1" type="ORF">UCREL1_4212</name>
</gene>
<dbReference type="HOGENOM" id="CLU_047422_0_0_1"/>
<dbReference type="PANTHER" id="PTHR43845">
    <property type="entry name" value="BLR5969 PROTEIN"/>
    <property type="match status" value="1"/>
</dbReference>
<dbReference type="KEGG" id="ela:UCREL1_4212"/>
<dbReference type="AlphaFoldDB" id="M7TPY4"/>
<organism evidence="1 2">
    <name type="scientific">Eutypa lata (strain UCR-EL1)</name>
    <name type="common">Grapevine dieback disease fungus</name>
    <name type="synonym">Eutypa armeniacae</name>
    <dbReference type="NCBI Taxonomy" id="1287681"/>
    <lineage>
        <taxon>Eukaryota</taxon>
        <taxon>Fungi</taxon>
        <taxon>Dikarya</taxon>
        <taxon>Ascomycota</taxon>
        <taxon>Pezizomycotina</taxon>
        <taxon>Sordariomycetes</taxon>
        <taxon>Xylariomycetidae</taxon>
        <taxon>Xylariales</taxon>
        <taxon>Diatrypaceae</taxon>
        <taxon>Eutypa</taxon>
    </lineage>
</organism>